<evidence type="ECO:0000256" key="1">
    <source>
        <dbReference type="SAM" id="Phobius"/>
    </source>
</evidence>
<comment type="caution">
    <text evidence="2">The sequence shown here is derived from an EMBL/GenBank/DDBJ whole genome shotgun (WGS) entry which is preliminary data.</text>
</comment>
<keyword evidence="1" id="KW-0472">Membrane</keyword>
<dbReference type="EMBL" id="MGBB01000001">
    <property type="protein sequence ID" value="OGK58432.1"/>
    <property type="molecule type" value="Genomic_DNA"/>
</dbReference>
<sequence>MTKLKKQENSIDNELINRFISLSVTIRLLLFALLKEIYILIFIGLFVILIYRWNFDKADMFFDFLKTSFWPLIVLFAIFLFKNEISSLISKGIVIILPGGHQLRLNEPAPQQETIQKNPEPKIIEDYKEKEKLHLVKIEALGKSYVALKTQLINTQIYLDFERNYRVVFGSQVDLLKRLRSIFPTGQAGKDIIFTFISTQRLFPVFASWTFTQYMNFLLTSNLINFSNDNYFITDKGKAFLAYIEILN</sequence>
<keyword evidence="1" id="KW-1133">Transmembrane helix</keyword>
<accession>A0A1F7JS39</accession>
<reference evidence="2 3" key="1">
    <citation type="journal article" date="2016" name="Nat. Commun.">
        <title>Thousands of microbial genomes shed light on interconnected biogeochemical processes in an aquifer system.</title>
        <authorList>
            <person name="Anantharaman K."/>
            <person name="Brown C.T."/>
            <person name="Hug L.A."/>
            <person name="Sharon I."/>
            <person name="Castelle C.J."/>
            <person name="Probst A.J."/>
            <person name="Thomas B.C."/>
            <person name="Singh A."/>
            <person name="Wilkins M.J."/>
            <person name="Karaoz U."/>
            <person name="Brodie E.L."/>
            <person name="Williams K.H."/>
            <person name="Hubbard S.S."/>
            <person name="Banfield J.F."/>
        </authorList>
    </citation>
    <scope>NUCLEOTIDE SEQUENCE [LARGE SCALE GENOMIC DNA]</scope>
</reference>
<feature type="non-terminal residue" evidence="2">
    <location>
        <position position="248"/>
    </location>
</feature>
<protein>
    <submittedName>
        <fullName evidence="2">Uncharacterized protein</fullName>
    </submittedName>
</protein>
<dbReference type="AlphaFoldDB" id="A0A1F7JS39"/>
<evidence type="ECO:0000313" key="3">
    <source>
        <dbReference type="Proteomes" id="UP000178039"/>
    </source>
</evidence>
<evidence type="ECO:0000313" key="2">
    <source>
        <dbReference type="EMBL" id="OGK58432.1"/>
    </source>
</evidence>
<organism evidence="2 3">
    <name type="scientific">Candidatus Roizmanbacteria bacterium RIFCSPLOWO2_02_FULL_41_9</name>
    <dbReference type="NCBI Taxonomy" id="1802077"/>
    <lineage>
        <taxon>Bacteria</taxon>
        <taxon>Candidatus Roizmaniibacteriota</taxon>
    </lineage>
</organism>
<keyword evidence="1" id="KW-0812">Transmembrane</keyword>
<feature type="transmembrane region" description="Helical" evidence="1">
    <location>
        <begin position="64"/>
        <end position="81"/>
    </location>
</feature>
<feature type="transmembrane region" description="Helical" evidence="1">
    <location>
        <begin position="28"/>
        <end position="52"/>
    </location>
</feature>
<gene>
    <name evidence="2" type="ORF">A3H86_02295</name>
</gene>
<dbReference type="Proteomes" id="UP000178039">
    <property type="component" value="Unassembled WGS sequence"/>
</dbReference>
<name>A0A1F7JS39_9BACT</name>
<proteinExistence type="predicted"/>